<dbReference type="Gene3D" id="2.60.40.2340">
    <property type="match status" value="2"/>
</dbReference>
<evidence type="ECO:0000259" key="1">
    <source>
        <dbReference type="Pfam" id="PF16410"/>
    </source>
</evidence>
<protein>
    <recommendedName>
        <fullName evidence="1">DUF5018 domain-containing protein</fullName>
    </recommendedName>
</protein>
<dbReference type="Pfam" id="PF16410">
    <property type="entry name" value="DUF5018"/>
    <property type="match status" value="1"/>
</dbReference>
<proteinExistence type="predicted"/>
<dbReference type="PROSITE" id="PS51257">
    <property type="entry name" value="PROKAR_LIPOPROTEIN"/>
    <property type="match status" value="1"/>
</dbReference>
<evidence type="ECO:0000313" key="2">
    <source>
        <dbReference type="EMBL" id="AUC23816.1"/>
    </source>
</evidence>
<dbReference type="InterPro" id="IPR032186">
    <property type="entry name" value="DUF5018"/>
</dbReference>
<dbReference type="Proteomes" id="UP000232721">
    <property type="component" value="Chromosome"/>
</dbReference>
<name>A0ABM6Q3H9_9FLAO</name>
<reference evidence="2 3" key="1">
    <citation type="submission" date="2017-02" db="EMBL/GenBank/DDBJ databases">
        <title>Trade-off between light-utilization and light-protection in marine flavobacteria.</title>
        <authorList>
            <person name="Kumagai Y."/>
            <person name="Yoshizawa S."/>
            <person name="Kogure K."/>
            <person name="Iwasaki W."/>
        </authorList>
    </citation>
    <scope>NUCLEOTIDE SEQUENCE [LARGE SCALE GENOMIC DNA]</scope>
    <source>
        <strain evidence="2 3">KCTC 23670</strain>
    </source>
</reference>
<dbReference type="EMBL" id="CP019336">
    <property type="protein sequence ID" value="AUC23816.1"/>
    <property type="molecule type" value="Genomic_DNA"/>
</dbReference>
<gene>
    <name evidence="2" type="ORF">BTO15_17685</name>
</gene>
<keyword evidence="3" id="KW-1185">Reference proteome</keyword>
<accession>A0ABM6Q3H9</accession>
<evidence type="ECO:0000313" key="3">
    <source>
        <dbReference type="Proteomes" id="UP000232721"/>
    </source>
</evidence>
<sequence>MIKKITILVYIIFALIACSKDDEPDLPIVLNNQNTINSFDLTINGEIINGTINQIDKTILFSLAGAEISALKPTIDYSENANISPTVNESQNFNNEVAYTVYAENGDPNIYRVIVNNRPLNSESEILSFSVLVDNKTIDANINKDTKIINFNIGTLDKSSLLPTISISENATISPDITIPQNFEESVNYTVTAENGDKTEYTIIANMPQIGNNSNSSSAHLYYIRADMRISGQFLDMDKPGAEIYLYDGNNKYELNILSQNSYSSQENIIQYNLNTKITENIPTYGNYKIVYQTNSIRIESSQFIDVLAEGAPKFISLNQDSYSYNDILKITGENITETIAIPSNGSIFQIQNSYNYDYTVNSDKTQATLTLDYYYLFPAYFGNSVAPKTITFWGPGRRIGESFTTIFN</sequence>
<dbReference type="RefSeq" id="WP_208889802.1">
    <property type="nucleotide sequence ID" value="NZ_CP019336.1"/>
</dbReference>
<feature type="domain" description="DUF5018" evidence="1">
    <location>
        <begin position="116"/>
        <end position="209"/>
    </location>
</feature>
<organism evidence="2 3">
    <name type="scientific">Polaribacter sejongensis</name>
    <dbReference type="NCBI Taxonomy" id="985043"/>
    <lineage>
        <taxon>Bacteria</taxon>
        <taxon>Pseudomonadati</taxon>
        <taxon>Bacteroidota</taxon>
        <taxon>Flavobacteriia</taxon>
        <taxon>Flavobacteriales</taxon>
        <taxon>Flavobacteriaceae</taxon>
    </lineage>
</organism>